<proteinExistence type="predicted"/>
<evidence type="ECO:0000313" key="2">
    <source>
        <dbReference type="EMBL" id="KAK2777836.1"/>
    </source>
</evidence>
<comment type="caution">
    <text evidence="2">The sequence shown here is derived from an EMBL/GenBank/DDBJ whole genome shotgun (WGS) entry which is preliminary data.</text>
</comment>
<dbReference type="EMBL" id="VYYT01000015">
    <property type="protein sequence ID" value="KAK2777836.1"/>
    <property type="molecule type" value="Genomic_DNA"/>
</dbReference>
<evidence type="ECO:0000313" key="3">
    <source>
        <dbReference type="Proteomes" id="UP001281614"/>
    </source>
</evidence>
<accession>A0AAD9YS52</accession>
<evidence type="ECO:0000256" key="1">
    <source>
        <dbReference type="SAM" id="MobiDB-lite"/>
    </source>
</evidence>
<sequence>MAASNPPVRHRIQTYFLPSKALVQGSELSPSSSSGPNLNLEASSNTSIPYTSASAHI</sequence>
<name>A0AAD9YS52_COLKA</name>
<protein>
    <submittedName>
        <fullName evidence="2">Uncharacterized protein</fullName>
    </submittedName>
</protein>
<keyword evidence="3" id="KW-1185">Reference proteome</keyword>
<dbReference type="AlphaFoldDB" id="A0AAD9YS52"/>
<feature type="compositionally biased region" description="Low complexity" evidence="1">
    <location>
        <begin position="25"/>
        <end position="41"/>
    </location>
</feature>
<organism evidence="2 3">
    <name type="scientific">Colletotrichum kahawae</name>
    <name type="common">Coffee berry disease fungus</name>
    <dbReference type="NCBI Taxonomy" id="34407"/>
    <lineage>
        <taxon>Eukaryota</taxon>
        <taxon>Fungi</taxon>
        <taxon>Dikarya</taxon>
        <taxon>Ascomycota</taxon>
        <taxon>Pezizomycotina</taxon>
        <taxon>Sordariomycetes</taxon>
        <taxon>Hypocreomycetidae</taxon>
        <taxon>Glomerellales</taxon>
        <taxon>Glomerellaceae</taxon>
        <taxon>Colletotrichum</taxon>
        <taxon>Colletotrichum gloeosporioides species complex</taxon>
    </lineage>
</organism>
<dbReference type="Proteomes" id="UP001281614">
    <property type="component" value="Unassembled WGS sequence"/>
</dbReference>
<gene>
    <name evidence="2" type="ORF">CKAH01_11882</name>
</gene>
<feature type="compositionally biased region" description="Polar residues" evidence="1">
    <location>
        <begin position="42"/>
        <end position="57"/>
    </location>
</feature>
<feature type="region of interest" description="Disordered" evidence="1">
    <location>
        <begin position="25"/>
        <end position="57"/>
    </location>
</feature>
<reference evidence="2" key="1">
    <citation type="submission" date="2023-02" db="EMBL/GenBank/DDBJ databases">
        <title>Colletotrichum kahawae CIFC_Que2 genome sequencing and assembly.</title>
        <authorList>
            <person name="Baroncelli R."/>
        </authorList>
    </citation>
    <scope>NUCLEOTIDE SEQUENCE</scope>
    <source>
        <strain evidence="2">CIFC_Que2</strain>
    </source>
</reference>